<evidence type="ECO:0000313" key="3">
    <source>
        <dbReference type="Proteomes" id="UP000887575"/>
    </source>
</evidence>
<dbReference type="Pfam" id="PF03407">
    <property type="entry name" value="Nucleotid_trans"/>
    <property type="match status" value="1"/>
</dbReference>
<feature type="transmembrane region" description="Helical" evidence="1">
    <location>
        <begin position="22"/>
        <end position="41"/>
    </location>
</feature>
<name>A0AAF3F5A9_9BILA</name>
<accession>A0AAF3F5A9</accession>
<reference evidence="4" key="1">
    <citation type="submission" date="2024-02" db="UniProtKB">
        <authorList>
            <consortium name="WormBaseParasite"/>
        </authorList>
    </citation>
    <scope>IDENTIFICATION</scope>
</reference>
<sequence length="370" mass="43161">MGRKSEHYYSSNPFWYLWRNKWLLIVGIWCSVNLILDYLFVTPNFPRWARQKRLIRNVDKYSHLIPLESIENSTAFSVFAKRLEAMNEPPYIIFFDKTNIDVTKNHICNLKVMPGALERLAAVAFDQEAEEALNRHDPSIPTVTVDFTHVRAVVPSDLENKKYVTYQLILMLRARIVIALAKRGLNFWAMQQDSIWTSNFAMMDIENTYPDAHLLFDTVGNDQFPIYENMKNWICGSTFYVKGNHVNVEFFQQVVNLMRFRQSPDSSIMTYLCGLNRFKCVTLPKALISNSNFFMGNRSPISVVIQVDHESPLPKMELFRKWNLDFTSKKTKCDMKVLDDIRESVTLALPEVRQVPPPAKTSYYSQLKLR</sequence>
<dbReference type="AlphaFoldDB" id="A0AAF3F5A9"/>
<evidence type="ECO:0000313" key="4">
    <source>
        <dbReference type="WBParaSite" id="MBELARI_LOCUS21801"/>
    </source>
</evidence>
<evidence type="ECO:0000256" key="1">
    <source>
        <dbReference type="SAM" id="Phobius"/>
    </source>
</evidence>
<evidence type="ECO:0000259" key="2">
    <source>
        <dbReference type="Pfam" id="PF03407"/>
    </source>
</evidence>
<keyword evidence="1" id="KW-1133">Transmembrane helix</keyword>
<protein>
    <submittedName>
        <fullName evidence="4">Nucleotide-diphospho-sugar transferase domain-containing protein</fullName>
    </submittedName>
</protein>
<proteinExistence type="predicted"/>
<organism evidence="3 4">
    <name type="scientific">Mesorhabditis belari</name>
    <dbReference type="NCBI Taxonomy" id="2138241"/>
    <lineage>
        <taxon>Eukaryota</taxon>
        <taxon>Metazoa</taxon>
        <taxon>Ecdysozoa</taxon>
        <taxon>Nematoda</taxon>
        <taxon>Chromadorea</taxon>
        <taxon>Rhabditida</taxon>
        <taxon>Rhabditina</taxon>
        <taxon>Rhabditomorpha</taxon>
        <taxon>Rhabditoidea</taxon>
        <taxon>Rhabditidae</taxon>
        <taxon>Mesorhabditinae</taxon>
        <taxon>Mesorhabditis</taxon>
    </lineage>
</organism>
<dbReference type="InterPro" id="IPR005069">
    <property type="entry name" value="Nucl-diP-sugar_transferase"/>
</dbReference>
<dbReference type="PANTHER" id="PTHR31967:SF24">
    <property type="entry name" value="NUCLEOTIDE-DIPHOSPHO-SUGAR TRANSFERASE DOMAIN-CONTAINING PROTEIN"/>
    <property type="match status" value="1"/>
</dbReference>
<dbReference type="PANTHER" id="PTHR31967">
    <property type="entry name" value="GROUNDHOG (HEDGEHOG-LIKE FAMILY)-RELATED"/>
    <property type="match status" value="1"/>
</dbReference>
<keyword evidence="1" id="KW-0812">Transmembrane</keyword>
<feature type="domain" description="Nucleotide-diphospho-sugar transferase" evidence="2">
    <location>
        <begin position="116"/>
        <end position="294"/>
    </location>
</feature>
<dbReference type="WBParaSite" id="MBELARI_LOCUS21801">
    <property type="protein sequence ID" value="MBELARI_LOCUS21801"/>
    <property type="gene ID" value="MBELARI_LOCUS21801"/>
</dbReference>
<keyword evidence="3" id="KW-1185">Reference proteome</keyword>
<keyword evidence="1" id="KW-0472">Membrane</keyword>
<dbReference type="Proteomes" id="UP000887575">
    <property type="component" value="Unassembled WGS sequence"/>
</dbReference>